<dbReference type="PROSITE" id="PS50879">
    <property type="entry name" value="RNASE_H_1"/>
    <property type="match status" value="1"/>
</dbReference>
<comment type="caution">
    <text evidence="2">The sequence shown here is derived from an EMBL/GenBank/DDBJ whole genome shotgun (WGS) entry which is preliminary data.</text>
</comment>
<name>A0AAW2YXT3_9EUKA</name>
<sequence>MPFKTCKLLNQNSTRSLYTVITSHETYDAKTWLSQIDSGYYITEFLQQKTYPPRKKSKKRILRQISQEKLYKIREKPYEKILRNAINESQIAENNQVLAEIYENKKFIVEAVHTKCTPIDSLNTTLLVWAIYEHFKKARIIYEHAILQERLIPNITTFRTLLRAATTSPKNRRELSQSWSYVLDQMKRINMKPDMVMVTMIVRAYRILKDTTTANTLMSTYNPKNYKLSYFNVEIPEVQIYTDASLKGNLASYAFLSSNCIDVVKYGLIDANVTKSDEAELYAVIVALEDVHRDQDVVIFTDSANVIGLFAKCRNSNIDQLEQIHITRRTSALEKALLARFIVQMKRIQGRVRVQHVKGHGDDAFNNMADFLCRREILRRTRSMVKKKEGRRQNRNLEKDMVLSPGLINDIRLQQNYHI</sequence>
<dbReference type="Pfam" id="PF00075">
    <property type="entry name" value="RNase_H"/>
    <property type="match status" value="1"/>
</dbReference>
<dbReference type="GO" id="GO:0003676">
    <property type="term" value="F:nucleic acid binding"/>
    <property type="evidence" value="ECO:0007669"/>
    <property type="project" value="InterPro"/>
</dbReference>
<keyword evidence="3" id="KW-1185">Reference proteome</keyword>
<gene>
    <name evidence="2" type="ORF">AKO1_012409</name>
</gene>
<accession>A0AAW2YXT3</accession>
<evidence type="ECO:0000313" key="2">
    <source>
        <dbReference type="EMBL" id="KAL0481813.1"/>
    </source>
</evidence>
<dbReference type="InterPro" id="IPR012337">
    <property type="entry name" value="RNaseH-like_sf"/>
</dbReference>
<dbReference type="EMBL" id="JAOPGA020000795">
    <property type="protein sequence ID" value="KAL0481813.1"/>
    <property type="molecule type" value="Genomic_DNA"/>
</dbReference>
<dbReference type="Proteomes" id="UP001431209">
    <property type="component" value="Unassembled WGS sequence"/>
</dbReference>
<reference evidence="2 3" key="1">
    <citation type="submission" date="2024-03" db="EMBL/GenBank/DDBJ databases">
        <title>The Acrasis kona genome and developmental transcriptomes reveal deep origins of eukaryotic multicellular pathways.</title>
        <authorList>
            <person name="Sheikh S."/>
            <person name="Fu C.-J."/>
            <person name="Brown M.W."/>
            <person name="Baldauf S.L."/>
        </authorList>
    </citation>
    <scope>NUCLEOTIDE SEQUENCE [LARGE SCALE GENOMIC DNA]</scope>
    <source>
        <strain evidence="2 3">ATCC MYA-3509</strain>
    </source>
</reference>
<dbReference type="InterPro" id="IPR002156">
    <property type="entry name" value="RNaseH_domain"/>
</dbReference>
<protein>
    <submittedName>
        <fullName evidence="2">Ribonuclease H</fullName>
    </submittedName>
</protein>
<dbReference type="InterPro" id="IPR036397">
    <property type="entry name" value="RNaseH_sf"/>
</dbReference>
<dbReference type="SUPFAM" id="SSF53098">
    <property type="entry name" value="Ribonuclease H-like"/>
    <property type="match status" value="1"/>
</dbReference>
<dbReference type="AlphaFoldDB" id="A0AAW2YXT3"/>
<proteinExistence type="predicted"/>
<evidence type="ECO:0000259" key="1">
    <source>
        <dbReference type="PROSITE" id="PS50879"/>
    </source>
</evidence>
<organism evidence="2 3">
    <name type="scientific">Acrasis kona</name>
    <dbReference type="NCBI Taxonomy" id="1008807"/>
    <lineage>
        <taxon>Eukaryota</taxon>
        <taxon>Discoba</taxon>
        <taxon>Heterolobosea</taxon>
        <taxon>Tetramitia</taxon>
        <taxon>Eutetramitia</taxon>
        <taxon>Acrasidae</taxon>
        <taxon>Acrasis</taxon>
    </lineage>
</organism>
<feature type="domain" description="RNase H type-1" evidence="1">
    <location>
        <begin position="234"/>
        <end position="378"/>
    </location>
</feature>
<evidence type="ECO:0000313" key="3">
    <source>
        <dbReference type="Proteomes" id="UP001431209"/>
    </source>
</evidence>
<dbReference type="Gene3D" id="3.30.420.10">
    <property type="entry name" value="Ribonuclease H-like superfamily/Ribonuclease H"/>
    <property type="match status" value="1"/>
</dbReference>
<dbReference type="GO" id="GO:0004523">
    <property type="term" value="F:RNA-DNA hybrid ribonuclease activity"/>
    <property type="evidence" value="ECO:0007669"/>
    <property type="project" value="InterPro"/>
</dbReference>